<dbReference type="RefSeq" id="WP_145417000.1">
    <property type="nucleotide sequence ID" value="NZ_CP036526.1"/>
</dbReference>
<dbReference type="Proteomes" id="UP000319817">
    <property type="component" value="Chromosome"/>
</dbReference>
<keyword evidence="2" id="KW-1185">Reference proteome</keyword>
<proteinExistence type="predicted"/>
<dbReference type="EMBL" id="CP036526">
    <property type="protein sequence ID" value="QDT09443.1"/>
    <property type="molecule type" value="Genomic_DNA"/>
</dbReference>
<dbReference type="AlphaFoldDB" id="A0A517NQP7"/>
<gene>
    <name evidence="1" type="ORF">K239x_13890</name>
</gene>
<accession>A0A517NQP7</accession>
<dbReference type="OrthoDB" id="280558at2"/>
<organism evidence="1 2">
    <name type="scientific">Stieleria marina</name>
    <dbReference type="NCBI Taxonomy" id="1930275"/>
    <lineage>
        <taxon>Bacteria</taxon>
        <taxon>Pseudomonadati</taxon>
        <taxon>Planctomycetota</taxon>
        <taxon>Planctomycetia</taxon>
        <taxon>Pirellulales</taxon>
        <taxon>Pirellulaceae</taxon>
        <taxon>Stieleria</taxon>
    </lineage>
</organism>
<name>A0A517NQP7_9BACT</name>
<reference evidence="1 2" key="1">
    <citation type="submission" date="2019-02" db="EMBL/GenBank/DDBJ databases">
        <title>Deep-cultivation of Planctomycetes and their phenomic and genomic characterization uncovers novel biology.</title>
        <authorList>
            <person name="Wiegand S."/>
            <person name="Jogler M."/>
            <person name="Boedeker C."/>
            <person name="Pinto D."/>
            <person name="Vollmers J."/>
            <person name="Rivas-Marin E."/>
            <person name="Kohn T."/>
            <person name="Peeters S.H."/>
            <person name="Heuer A."/>
            <person name="Rast P."/>
            <person name="Oberbeckmann S."/>
            <person name="Bunk B."/>
            <person name="Jeske O."/>
            <person name="Meyerdierks A."/>
            <person name="Storesund J.E."/>
            <person name="Kallscheuer N."/>
            <person name="Luecker S."/>
            <person name="Lage O.M."/>
            <person name="Pohl T."/>
            <person name="Merkel B.J."/>
            <person name="Hornburger P."/>
            <person name="Mueller R.-W."/>
            <person name="Bruemmer F."/>
            <person name="Labrenz M."/>
            <person name="Spormann A.M."/>
            <person name="Op den Camp H."/>
            <person name="Overmann J."/>
            <person name="Amann R."/>
            <person name="Jetten M.S.M."/>
            <person name="Mascher T."/>
            <person name="Medema M.H."/>
            <person name="Devos D.P."/>
            <person name="Kaster A.-K."/>
            <person name="Ovreas L."/>
            <person name="Rohde M."/>
            <person name="Galperin M.Y."/>
            <person name="Jogler C."/>
        </authorList>
    </citation>
    <scope>NUCLEOTIDE SEQUENCE [LARGE SCALE GENOMIC DNA]</scope>
    <source>
        <strain evidence="1 2">K23_9</strain>
    </source>
</reference>
<sequence length="133" mass="14981">MPFSKYLAAFVDHPLLGDRMMHVLQLLPSEVKDDFVTDARFQVTVDNYQIGKGWTLVMDLPGPDGSGSRCVVLKPKLAHCDEAFAWYVIAHEFAHAYLRNGGWQEIADREEAADALASSWGFDRPKTFSGWFS</sequence>
<evidence type="ECO:0000313" key="2">
    <source>
        <dbReference type="Proteomes" id="UP000319817"/>
    </source>
</evidence>
<protein>
    <submittedName>
        <fullName evidence="1">Uncharacterized protein</fullName>
    </submittedName>
</protein>
<evidence type="ECO:0000313" key="1">
    <source>
        <dbReference type="EMBL" id="QDT09443.1"/>
    </source>
</evidence>